<dbReference type="Proteomes" id="UP000828390">
    <property type="component" value="Unassembled WGS sequence"/>
</dbReference>
<organism evidence="1 2">
    <name type="scientific">Dreissena polymorpha</name>
    <name type="common">Zebra mussel</name>
    <name type="synonym">Mytilus polymorpha</name>
    <dbReference type="NCBI Taxonomy" id="45954"/>
    <lineage>
        <taxon>Eukaryota</taxon>
        <taxon>Metazoa</taxon>
        <taxon>Spiralia</taxon>
        <taxon>Lophotrochozoa</taxon>
        <taxon>Mollusca</taxon>
        <taxon>Bivalvia</taxon>
        <taxon>Autobranchia</taxon>
        <taxon>Heteroconchia</taxon>
        <taxon>Euheterodonta</taxon>
        <taxon>Imparidentia</taxon>
        <taxon>Neoheterodontei</taxon>
        <taxon>Myida</taxon>
        <taxon>Dreissenoidea</taxon>
        <taxon>Dreissenidae</taxon>
        <taxon>Dreissena</taxon>
    </lineage>
</organism>
<dbReference type="EMBL" id="JAIWYP010000004">
    <property type="protein sequence ID" value="KAH3835177.1"/>
    <property type="molecule type" value="Genomic_DNA"/>
</dbReference>
<dbReference type="AlphaFoldDB" id="A0A9D4K8N9"/>
<keyword evidence="2" id="KW-1185">Reference proteome</keyword>
<name>A0A9D4K8N9_DREPO</name>
<reference evidence="1" key="1">
    <citation type="journal article" date="2019" name="bioRxiv">
        <title>The Genome of the Zebra Mussel, Dreissena polymorpha: A Resource for Invasive Species Research.</title>
        <authorList>
            <person name="McCartney M.A."/>
            <person name="Auch B."/>
            <person name="Kono T."/>
            <person name="Mallez S."/>
            <person name="Zhang Y."/>
            <person name="Obille A."/>
            <person name="Becker A."/>
            <person name="Abrahante J.E."/>
            <person name="Garbe J."/>
            <person name="Badalamenti J.P."/>
            <person name="Herman A."/>
            <person name="Mangelson H."/>
            <person name="Liachko I."/>
            <person name="Sullivan S."/>
            <person name="Sone E.D."/>
            <person name="Koren S."/>
            <person name="Silverstein K.A.T."/>
            <person name="Beckman K.B."/>
            <person name="Gohl D.M."/>
        </authorList>
    </citation>
    <scope>NUCLEOTIDE SEQUENCE</scope>
    <source>
        <strain evidence="1">Duluth1</strain>
        <tissue evidence="1">Whole animal</tissue>
    </source>
</reference>
<evidence type="ECO:0000313" key="2">
    <source>
        <dbReference type="Proteomes" id="UP000828390"/>
    </source>
</evidence>
<evidence type="ECO:0000313" key="1">
    <source>
        <dbReference type="EMBL" id="KAH3835177.1"/>
    </source>
</evidence>
<gene>
    <name evidence="1" type="ORF">DPMN_108524</name>
</gene>
<proteinExistence type="predicted"/>
<sequence length="79" mass="9013">MGTTFYKFESYRVHKDIVGTTVVGTQDLGSAESRSWKKADNRTRREMVQAEVRLAEEKDRGIRAVAMGCQGAWTKWQTT</sequence>
<protein>
    <submittedName>
        <fullName evidence="1">Uncharacterized protein</fullName>
    </submittedName>
</protein>
<accession>A0A9D4K8N9</accession>
<comment type="caution">
    <text evidence="1">The sequence shown here is derived from an EMBL/GenBank/DDBJ whole genome shotgun (WGS) entry which is preliminary data.</text>
</comment>
<reference evidence="1" key="2">
    <citation type="submission" date="2020-11" db="EMBL/GenBank/DDBJ databases">
        <authorList>
            <person name="McCartney M.A."/>
            <person name="Auch B."/>
            <person name="Kono T."/>
            <person name="Mallez S."/>
            <person name="Becker A."/>
            <person name="Gohl D.M."/>
            <person name="Silverstein K.A.T."/>
            <person name="Koren S."/>
            <person name="Bechman K.B."/>
            <person name="Herman A."/>
            <person name="Abrahante J.E."/>
            <person name="Garbe J."/>
        </authorList>
    </citation>
    <scope>NUCLEOTIDE SEQUENCE</scope>
    <source>
        <strain evidence="1">Duluth1</strain>
        <tissue evidence="1">Whole animal</tissue>
    </source>
</reference>